<reference evidence="2 3" key="1">
    <citation type="submission" date="2019-08" db="EMBL/GenBank/DDBJ databases">
        <title>Draft genome sequences of two oriental melons (Cucumis melo L. var makuwa).</title>
        <authorList>
            <person name="Kwon S.-Y."/>
        </authorList>
    </citation>
    <scope>NUCLEOTIDE SEQUENCE [LARGE SCALE GENOMIC DNA]</scope>
    <source>
        <strain evidence="3">cv. Chang Bougi</strain>
        <tissue evidence="2">Leaf</tissue>
    </source>
</reference>
<sequence>MVIGKKFYFRLDDINEFYGLDDNVIEPGIFKKPMQHDKKDALEKIAWSGIKWDRTPNGESEEDAEEKREKEKQTPLKHKRQGEE</sequence>
<evidence type="ECO:0000256" key="1">
    <source>
        <dbReference type="SAM" id="MobiDB-lite"/>
    </source>
</evidence>
<organism evidence="2 3">
    <name type="scientific">Cucumis melo var. makuwa</name>
    <name type="common">Oriental melon</name>
    <dbReference type="NCBI Taxonomy" id="1194695"/>
    <lineage>
        <taxon>Eukaryota</taxon>
        <taxon>Viridiplantae</taxon>
        <taxon>Streptophyta</taxon>
        <taxon>Embryophyta</taxon>
        <taxon>Tracheophyta</taxon>
        <taxon>Spermatophyta</taxon>
        <taxon>Magnoliopsida</taxon>
        <taxon>eudicotyledons</taxon>
        <taxon>Gunneridae</taxon>
        <taxon>Pentapetalae</taxon>
        <taxon>rosids</taxon>
        <taxon>fabids</taxon>
        <taxon>Cucurbitales</taxon>
        <taxon>Cucurbitaceae</taxon>
        <taxon>Benincaseae</taxon>
        <taxon>Cucumis</taxon>
    </lineage>
</organism>
<feature type="compositionally biased region" description="Basic residues" evidence="1">
    <location>
        <begin position="75"/>
        <end position="84"/>
    </location>
</feature>
<dbReference type="Proteomes" id="UP000321947">
    <property type="component" value="Unassembled WGS sequence"/>
</dbReference>
<feature type="compositionally biased region" description="Basic and acidic residues" evidence="1">
    <location>
        <begin position="65"/>
        <end position="74"/>
    </location>
</feature>
<evidence type="ECO:0000313" key="2">
    <source>
        <dbReference type="EMBL" id="TYK06290.1"/>
    </source>
</evidence>
<feature type="region of interest" description="Disordered" evidence="1">
    <location>
        <begin position="52"/>
        <end position="84"/>
    </location>
</feature>
<name>A0A5D3C4N4_CUCMM</name>
<dbReference type="AlphaFoldDB" id="A0A5D3C4N4"/>
<proteinExistence type="predicted"/>
<evidence type="ECO:0000313" key="3">
    <source>
        <dbReference type="Proteomes" id="UP000321947"/>
    </source>
</evidence>
<protein>
    <submittedName>
        <fullName evidence="2">Uncharacterized protein</fullName>
    </submittedName>
</protein>
<accession>A0A5D3C4N4</accession>
<dbReference type="EMBL" id="SSTD01013559">
    <property type="protein sequence ID" value="TYK06290.1"/>
    <property type="molecule type" value="Genomic_DNA"/>
</dbReference>
<comment type="caution">
    <text evidence="2">The sequence shown here is derived from an EMBL/GenBank/DDBJ whole genome shotgun (WGS) entry which is preliminary data.</text>
</comment>
<gene>
    <name evidence="2" type="ORF">E5676_scaffold157G00780</name>
</gene>